<dbReference type="HOGENOM" id="CLU_2161879_0_0_1"/>
<sequence>MAMAKQMKVNTSQFRSKEAEQTNLKYQLKDLQKSLESLVQNQKRVNLYNPFDYMSSGLPTYQESYSPGFLSGYQDPKPKQPVPGFLSSDEAFTSRFGTTSISKFQNKGGKN</sequence>
<protein>
    <submittedName>
        <fullName evidence="2">Predicted protein</fullName>
    </submittedName>
</protein>
<feature type="region of interest" description="Disordered" evidence="1">
    <location>
        <begin position="1"/>
        <end position="20"/>
    </location>
</feature>
<proteinExistence type="predicted"/>
<evidence type="ECO:0000256" key="1">
    <source>
        <dbReference type="SAM" id="MobiDB-lite"/>
    </source>
</evidence>
<keyword evidence="3" id="KW-1185">Reference proteome</keyword>
<gene>
    <name evidence="2" type="ORF">ARALYDRAFT_921049</name>
</gene>
<dbReference type="Proteomes" id="UP000008694">
    <property type="component" value="Unassembled WGS sequence"/>
</dbReference>
<reference evidence="3" key="1">
    <citation type="journal article" date="2011" name="Nat. Genet.">
        <title>The Arabidopsis lyrata genome sequence and the basis of rapid genome size change.</title>
        <authorList>
            <person name="Hu T.T."/>
            <person name="Pattyn P."/>
            <person name="Bakker E.G."/>
            <person name="Cao J."/>
            <person name="Cheng J.-F."/>
            <person name="Clark R.M."/>
            <person name="Fahlgren N."/>
            <person name="Fawcett J.A."/>
            <person name="Grimwood J."/>
            <person name="Gundlach H."/>
            <person name="Haberer G."/>
            <person name="Hollister J.D."/>
            <person name="Ossowski S."/>
            <person name="Ottilar R.P."/>
            <person name="Salamov A.A."/>
            <person name="Schneeberger K."/>
            <person name="Spannagl M."/>
            <person name="Wang X."/>
            <person name="Yang L."/>
            <person name="Nasrallah M.E."/>
            <person name="Bergelson J."/>
            <person name="Carrington J.C."/>
            <person name="Gaut B.S."/>
            <person name="Schmutz J."/>
            <person name="Mayer K.F.X."/>
            <person name="Van de Peer Y."/>
            <person name="Grigoriev I.V."/>
            <person name="Nordborg M."/>
            <person name="Weigel D."/>
            <person name="Guo Y.-L."/>
        </authorList>
    </citation>
    <scope>NUCLEOTIDE SEQUENCE [LARGE SCALE GENOMIC DNA]</scope>
    <source>
        <strain evidence="3">cv. MN47</strain>
    </source>
</reference>
<organism evidence="3">
    <name type="scientific">Arabidopsis lyrata subsp. lyrata</name>
    <name type="common">Lyre-leaved rock-cress</name>
    <dbReference type="NCBI Taxonomy" id="81972"/>
    <lineage>
        <taxon>Eukaryota</taxon>
        <taxon>Viridiplantae</taxon>
        <taxon>Streptophyta</taxon>
        <taxon>Embryophyta</taxon>
        <taxon>Tracheophyta</taxon>
        <taxon>Spermatophyta</taxon>
        <taxon>Magnoliopsida</taxon>
        <taxon>eudicotyledons</taxon>
        <taxon>Gunneridae</taxon>
        <taxon>Pentapetalae</taxon>
        <taxon>rosids</taxon>
        <taxon>malvids</taxon>
        <taxon>Brassicales</taxon>
        <taxon>Brassicaceae</taxon>
        <taxon>Camelineae</taxon>
        <taxon>Arabidopsis</taxon>
    </lineage>
</organism>
<dbReference type="EMBL" id="GL348781">
    <property type="protein sequence ID" value="EFH39181.1"/>
    <property type="molecule type" value="Genomic_DNA"/>
</dbReference>
<evidence type="ECO:0000313" key="3">
    <source>
        <dbReference type="Proteomes" id="UP000008694"/>
    </source>
</evidence>
<name>D7MWA0_ARALL</name>
<dbReference type="Gramene" id="scaffold_8800003.1">
    <property type="protein sequence ID" value="scaffold_8800003.1"/>
    <property type="gene ID" value="scaffold_8800003.1"/>
</dbReference>
<dbReference type="AlphaFoldDB" id="D7MWA0"/>
<evidence type="ECO:0000313" key="2">
    <source>
        <dbReference type="EMBL" id="EFH39181.1"/>
    </source>
</evidence>
<accession>D7MWA0</accession>